<feature type="compositionally biased region" description="Polar residues" evidence="1">
    <location>
        <begin position="59"/>
        <end position="72"/>
    </location>
</feature>
<keyword evidence="4" id="KW-1185">Reference proteome</keyword>
<sequence>MSNPFDEAGGRNPWSNPNEGPRFGNAYEDSTPVPAASASPALPPRKNSPFVAQRMPSPSDYSSPVNAWQESNKTLDEPDRNAWSSSPAPQPANAYQYSGTAYGNTSNTGNAYSSAVNNNDNNQTEAAPASQKIETQMSVNDTAHVAPPSGRPSKIRVLLRVILFIAAVGHLGFAAGASPAILSIIYSGFHIFLYMFRRFGSAQKLKRPILILCDLFMALMWGIGIIVEIAKYKCPPGQYNHWCDFYNTSIFFGFASFALYIVVLGWDVYGGMCAGKRK</sequence>
<comment type="caution">
    <text evidence="3">The sequence shown here is derived from an EMBL/GenBank/DDBJ whole genome shotgun (WGS) entry which is preliminary data.</text>
</comment>
<protein>
    <recommendedName>
        <fullName evidence="5">MARVEL domain-containing protein</fullName>
    </recommendedName>
</protein>
<dbReference type="AlphaFoldDB" id="A0A1C7NNR4"/>
<dbReference type="InParanoid" id="A0A1C7NNR4"/>
<feature type="transmembrane region" description="Helical" evidence="2">
    <location>
        <begin position="180"/>
        <end position="197"/>
    </location>
</feature>
<evidence type="ECO:0000313" key="3">
    <source>
        <dbReference type="EMBL" id="OBZ90727.1"/>
    </source>
</evidence>
<dbReference type="EMBL" id="LUGH01000036">
    <property type="protein sequence ID" value="OBZ90727.1"/>
    <property type="molecule type" value="Genomic_DNA"/>
</dbReference>
<feature type="transmembrane region" description="Helical" evidence="2">
    <location>
        <begin position="209"/>
        <end position="230"/>
    </location>
</feature>
<evidence type="ECO:0000256" key="2">
    <source>
        <dbReference type="SAM" id="Phobius"/>
    </source>
</evidence>
<evidence type="ECO:0000256" key="1">
    <source>
        <dbReference type="SAM" id="MobiDB-lite"/>
    </source>
</evidence>
<dbReference type="Proteomes" id="UP000093000">
    <property type="component" value="Unassembled WGS sequence"/>
</dbReference>
<evidence type="ECO:0008006" key="5">
    <source>
        <dbReference type="Google" id="ProtNLM"/>
    </source>
</evidence>
<evidence type="ECO:0000313" key="4">
    <source>
        <dbReference type="Proteomes" id="UP000093000"/>
    </source>
</evidence>
<feature type="region of interest" description="Disordered" evidence="1">
    <location>
        <begin position="1"/>
        <end position="131"/>
    </location>
</feature>
<dbReference type="STRING" id="101091.A0A1C7NNR4"/>
<keyword evidence="2" id="KW-1133">Transmembrane helix</keyword>
<organism evidence="3 4">
    <name type="scientific">Choanephora cucurbitarum</name>
    <dbReference type="NCBI Taxonomy" id="101091"/>
    <lineage>
        <taxon>Eukaryota</taxon>
        <taxon>Fungi</taxon>
        <taxon>Fungi incertae sedis</taxon>
        <taxon>Mucoromycota</taxon>
        <taxon>Mucoromycotina</taxon>
        <taxon>Mucoromycetes</taxon>
        <taxon>Mucorales</taxon>
        <taxon>Mucorineae</taxon>
        <taxon>Choanephoraceae</taxon>
        <taxon>Choanephoroideae</taxon>
        <taxon>Choanephora</taxon>
    </lineage>
</organism>
<feature type="compositionally biased region" description="Polar residues" evidence="1">
    <location>
        <begin position="82"/>
        <end position="125"/>
    </location>
</feature>
<proteinExistence type="predicted"/>
<keyword evidence="2" id="KW-0812">Transmembrane</keyword>
<keyword evidence="2" id="KW-0472">Membrane</keyword>
<accession>A0A1C7NNR4</accession>
<reference evidence="3 4" key="1">
    <citation type="submission" date="2016-03" db="EMBL/GenBank/DDBJ databases">
        <title>Choanephora cucurbitarum.</title>
        <authorList>
            <person name="Min B."/>
            <person name="Park H."/>
            <person name="Park J.-H."/>
            <person name="Shin H.-D."/>
            <person name="Choi I.-G."/>
        </authorList>
    </citation>
    <scope>NUCLEOTIDE SEQUENCE [LARGE SCALE GENOMIC DNA]</scope>
    <source>
        <strain evidence="3 4">KUS-F28377</strain>
    </source>
</reference>
<dbReference type="OrthoDB" id="3253553at2759"/>
<name>A0A1C7NNR4_9FUNG</name>
<gene>
    <name evidence="3" type="ORF">A0J61_01220</name>
</gene>
<feature type="transmembrane region" description="Helical" evidence="2">
    <location>
        <begin position="250"/>
        <end position="269"/>
    </location>
</feature>